<name>A0A1J4V5G9_9BACT</name>
<keyword evidence="6 10" id="KW-0648">Protein biosynthesis</keyword>
<accession>A0A1J4V5G9</accession>
<evidence type="ECO:0000259" key="11">
    <source>
        <dbReference type="SMART" id="SM00845"/>
    </source>
</evidence>
<comment type="similarity">
    <text evidence="1 10">Belongs to the GatB/GatE family. GatB subfamily.</text>
</comment>
<evidence type="ECO:0000313" key="13">
    <source>
        <dbReference type="Proteomes" id="UP000181992"/>
    </source>
</evidence>
<evidence type="ECO:0000256" key="4">
    <source>
        <dbReference type="ARBA" id="ARBA00022741"/>
    </source>
</evidence>
<evidence type="ECO:0000256" key="10">
    <source>
        <dbReference type="HAMAP-Rule" id="MF_00121"/>
    </source>
</evidence>
<comment type="subunit">
    <text evidence="2 10">Heterotrimer of A, B and C subunits.</text>
</comment>
<dbReference type="InterPro" id="IPR017958">
    <property type="entry name" value="Gln-tRNA_amidoTrfase_suB_CS"/>
</dbReference>
<dbReference type="InterPro" id="IPR023168">
    <property type="entry name" value="GatB_Yqey_C_2"/>
</dbReference>
<gene>
    <name evidence="10" type="primary">gatB</name>
    <name evidence="12" type="ORF">AUJ77_00395</name>
</gene>
<evidence type="ECO:0000256" key="6">
    <source>
        <dbReference type="ARBA" id="ARBA00022917"/>
    </source>
</evidence>
<dbReference type="Pfam" id="PF02934">
    <property type="entry name" value="GatB_N"/>
    <property type="match status" value="1"/>
</dbReference>
<evidence type="ECO:0000256" key="5">
    <source>
        <dbReference type="ARBA" id="ARBA00022840"/>
    </source>
</evidence>
<dbReference type="EC" id="6.3.5.-" evidence="10"/>
<dbReference type="HAMAP" id="MF_00121">
    <property type="entry name" value="GatB"/>
    <property type="match status" value="1"/>
</dbReference>
<dbReference type="SUPFAM" id="SSF55931">
    <property type="entry name" value="Glutamine synthetase/guanido kinase"/>
    <property type="match status" value="1"/>
</dbReference>
<comment type="caution">
    <text evidence="12">The sequence shown here is derived from an EMBL/GenBank/DDBJ whole genome shotgun (WGS) entry which is preliminary data.</text>
</comment>
<dbReference type="PANTHER" id="PTHR11659">
    <property type="entry name" value="GLUTAMYL-TRNA GLN AMIDOTRANSFERASE SUBUNIT B MITOCHONDRIAL AND PROKARYOTIC PET112-RELATED"/>
    <property type="match status" value="1"/>
</dbReference>
<dbReference type="InterPro" id="IPR006075">
    <property type="entry name" value="Asn/Gln-tRNA_Trfase_suB/E_cat"/>
</dbReference>
<dbReference type="AlphaFoldDB" id="A0A1J4V5G9"/>
<dbReference type="InterPro" id="IPR003789">
    <property type="entry name" value="Asn/Gln_tRNA_amidoTrase-B-like"/>
</dbReference>
<dbReference type="InterPro" id="IPR017959">
    <property type="entry name" value="Asn/Gln-tRNA_amidoTrfase_suB/E"/>
</dbReference>
<protein>
    <recommendedName>
        <fullName evidence="10">Aspartyl/glutamyl-tRNA(Asn/Gln) amidotransferase subunit B</fullName>
        <shortName evidence="10">Asp/Glu-ADT subunit B</shortName>
        <ecNumber evidence="10">6.3.5.-</ecNumber>
    </recommendedName>
</protein>
<dbReference type="InterPro" id="IPR018027">
    <property type="entry name" value="Asn/Gln_amidotransferase"/>
</dbReference>
<evidence type="ECO:0000256" key="8">
    <source>
        <dbReference type="ARBA" id="ARBA00047380"/>
    </source>
</evidence>
<evidence type="ECO:0000256" key="2">
    <source>
        <dbReference type="ARBA" id="ARBA00011123"/>
    </source>
</evidence>
<dbReference type="GO" id="GO:0050567">
    <property type="term" value="F:glutaminyl-tRNA synthase (glutamine-hydrolyzing) activity"/>
    <property type="evidence" value="ECO:0007669"/>
    <property type="project" value="UniProtKB-UniRule"/>
</dbReference>
<dbReference type="GO" id="GO:0006412">
    <property type="term" value="P:translation"/>
    <property type="evidence" value="ECO:0007669"/>
    <property type="project" value="UniProtKB-UniRule"/>
</dbReference>
<keyword evidence="5 10" id="KW-0067">ATP-binding</keyword>
<evidence type="ECO:0000256" key="3">
    <source>
        <dbReference type="ARBA" id="ARBA00022598"/>
    </source>
</evidence>
<reference evidence="12 13" key="1">
    <citation type="journal article" date="2016" name="Environ. Microbiol.">
        <title>Genomic resolution of a cold subsurface aquifer community provides metabolic insights for novel microbes adapted to high CO concentrations.</title>
        <authorList>
            <person name="Probst A.J."/>
            <person name="Castelle C.J."/>
            <person name="Singh A."/>
            <person name="Brown C.T."/>
            <person name="Anantharaman K."/>
            <person name="Sharon I."/>
            <person name="Hug L.A."/>
            <person name="Burstein D."/>
            <person name="Emerson J.B."/>
            <person name="Thomas B.C."/>
            <person name="Banfield J.F."/>
        </authorList>
    </citation>
    <scope>NUCLEOTIDE SEQUENCE [LARGE SCALE GENOMIC DNA]</scope>
    <source>
        <strain evidence="12">CG1_02_43_90</strain>
    </source>
</reference>
<dbReference type="Gene3D" id="1.10.150.380">
    <property type="entry name" value="GatB domain, N-terminal subdomain"/>
    <property type="match status" value="1"/>
</dbReference>
<comment type="catalytic activity">
    <reaction evidence="9 10">
        <text>L-glutamyl-tRNA(Gln) + L-glutamine + ATP + H2O = L-glutaminyl-tRNA(Gln) + L-glutamate + ADP + phosphate + H(+)</text>
        <dbReference type="Rhea" id="RHEA:17521"/>
        <dbReference type="Rhea" id="RHEA-COMP:9681"/>
        <dbReference type="Rhea" id="RHEA-COMP:9684"/>
        <dbReference type="ChEBI" id="CHEBI:15377"/>
        <dbReference type="ChEBI" id="CHEBI:15378"/>
        <dbReference type="ChEBI" id="CHEBI:29985"/>
        <dbReference type="ChEBI" id="CHEBI:30616"/>
        <dbReference type="ChEBI" id="CHEBI:43474"/>
        <dbReference type="ChEBI" id="CHEBI:58359"/>
        <dbReference type="ChEBI" id="CHEBI:78520"/>
        <dbReference type="ChEBI" id="CHEBI:78521"/>
        <dbReference type="ChEBI" id="CHEBI:456216"/>
    </reaction>
</comment>
<dbReference type="InterPro" id="IPR042114">
    <property type="entry name" value="GatB_C_1"/>
</dbReference>
<dbReference type="InterPro" id="IPR004413">
    <property type="entry name" value="GatB"/>
</dbReference>
<dbReference type="Proteomes" id="UP000181992">
    <property type="component" value="Unassembled WGS sequence"/>
</dbReference>
<dbReference type="InterPro" id="IPR014746">
    <property type="entry name" value="Gln_synth/guanido_kin_cat_dom"/>
</dbReference>
<comment type="function">
    <text evidence="7 10">Allows the formation of correctly charged Asn-tRNA(Asn) or Gln-tRNA(Gln) through the transamidation of misacylated Asp-tRNA(Asn) or Glu-tRNA(Gln) in organisms which lack either or both of asparaginyl-tRNA or glutaminyl-tRNA synthetases. The reaction takes place in the presence of glutamine and ATP through an activated phospho-Asp-tRNA(Asn) or phospho-Glu-tRNA(Gln).</text>
</comment>
<keyword evidence="3 10" id="KW-0436">Ligase</keyword>
<comment type="catalytic activity">
    <reaction evidence="8 10">
        <text>L-aspartyl-tRNA(Asn) + L-glutamine + ATP + H2O = L-asparaginyl-tRNA(Asn) + L-glutamate + ADP + phosphate + 2 H(+)</text>
        <dbReference type="Rhea" id="RHEA:14513"/>
        <dbReference type="Rhea" id="RHEA-COMP:9674"/>
        <dbReference type="Rhea" id="RHEA-COMP:9677"/>
        <dbReference type="ChEBI" id="CHEBI:15377"/>
        <dbReference type="ChEBI" id="CHEBI:15378"/>
        <dbReference type="ChEBI" id="CHEBI:29985"/>
        <dbReference type="ChEBI" id="CHEBI:30616"/>
        <dbReference type="ChEBI" id="CHEBI:43474"/>
        <dbReference type="ChEBI" id="CHEBI:58359"/>
        <dbReference type="ChEBI" id="CHEBI:78515"/>
        <dbReference type="ChEBI" id="CHEBI:78516"/>
        <dbReference type="ChEBI" id="CHEBI:456216"/>
    </reaction>
</comment>
<dbReference type="EMBL" id="MNVN01000003">
    <property type="protein sequence ID" value="OIO31256.1"/>
    <property type="molecule type" value="Genomic_DNA"/>
</dbReference>
<evidence type="ECO:0000313" key="12">
    <source>
        <dbReference type="EMBL" id="OIO31256.1"/>
    </source>
</evidence>
<dbReference type="Gene3D" id="1.10.10.410">
    <property type="match status" value="1"/>
</dbReference>
<dbReference type="FunFam" id="1.10.10.410:FF:000001">
    <property type="entry name" value="Aspartyl/glutamyl-tRNA(Asn/Gln) amidotransferase subunit B"/>
    <property type="match status" value="1"/>
</dbReference>
<dbReference type="NCBIfam" id="NF004012">
    <property type="entry name" value="PRK05477.1-2"/>
    <property type="match status" value="1"/>
</dbReference>
<dbReference type="GO" id="GO:0005524">
    <property type="term" value="F:ATP binding"/>
    <property type="evidence" value="ECO:0007669"/>
    <property type="project" value="UniProtKB-KW"/>
</dbReference>
<sequence>MTYKLTVGLEVHAELKTKTKMFCNSANDPFNAEPNVNICPVCMAHPGTLPVINKQAVHHVLRVGTALGSTIADFTEFDRKNYFYPDIPKGYQISQYKYPLVSGGNLNGVLIERVHLEEDTASSSHEGSEGSLVDYNRAGVPLMELVTKPVIHTAEDAGAFARELQLLLRTLGVSDANMEKGEMRVEANISISNTDKLGTKVEVKNLNSFRSVERAIAYEVARMTAVLDGGPGEIVQETRGWDEGKQATFSQRKKESAHDYRYFPDPDLPKLKISEIPEFSNEALQATMPELPWEKRERLVREYGVKPENAEVFISEPLLCGLFEEAVIAIGVDRPSVSLIENYITSDLVGLMKAGGSLGGVTGHTLADLVNMIKAGDLSSRGAKDTLAILYAEGGEPKVIAEKNGFIQKNDTEALKKIVDEIISANPAVALDYKSGKVALLQFFVGQGMKASKGAGNPALLKTLFEEGLK</sequence>
<dbReference type="NCBIfam" id="NF004014">
    <property type="entry name" value="PRK05477.1-4"/>
    <property type="match status" value="1"/>
</dbReference>
<dbReference type="Pfam" id="PF02637">
    <property type="entry name" value="GatB_Yqey"/>
    <property type="match status" value="1"/>
</dbReference>
<evidence type="ECO:0000256" key="1">
    <source>
        <dbReference type="ARBA" id="ARBA00005306"/>
    </source>
</evidence>
<feature type="domain" description="Asn/Gln amidotransferase" evidence="11">
    <location>
        <begin position="321"/>
        <end position="469"/>
    </location>
</feature>
<dbReference type="SUPFAM" id="SSF89095">
    <property type="entry name" value="GatB/YqeY motif"/>
    <property type="match status" value="1"/>
</dbReference>
<organism evidence="12 13">
    <name type="scientific">Candidatus Nomurabacteria bacterium CG1_02_43_90</name>
    <dbReference type="NCBI Taxonomy" id="1805281"/>
    <lineage>
        <taxon>Bacteria</taxon>
        <taxon>Candidatus Nomuraibacteriota</taxon>
    </lineage>
</organism>
<keyword evidence="4 10" id="KW-0547">Nucleotide-binding</keyword>
<dbReference type="STRING" id="1805281.AUJ77_00395"/>
<evidence type="ECO:0000256" key="9">
    <source>
        <dbReference type="ARBA" id="ARBA00047913"/>
    </source>
</evidence>
<dbReference type="PROSITE" id="PS01234">
    <property type="entry name" value="GATB"/>
    <property type="match status" value="1"/>
</dbReference>
<evidence type="ECO:0000256" key="7">
    <source>
        <dbReference type="ARBA" id="ARBA00024799"/>
    </source>
</evidence>
<dbReference type="NCBIfam" id="TIGR00133">
    <property type="entry name" value="gatB"/>
    <property type="match status" value="1"/>
</dbReference>
<proteinExistence type="inferred from homology"/>
<dbReference type="GO" id="GO:0050566">
    <property type="term" value="F:asparaginyl-tRNA synthase (glutamine-hydrolyzing) activity"/>
    <property type="evidence" value="ECO:0007669"/>
    <property type="project" value="RHEA"/>
</dbReference>
<dbReference type="SMART" id="SM00845">
    <property type="entry name" value="GatB_Yqey"/>
    <property type="match status" value="1"/>
</dbReference>